<evidence type="ECO:0000256" key="1">
    <source>
        <dbReference type="ARBA" id="ARBA00004448"/>
    </source>
</evidence>
<dbReference type="InterPro" id="IPR003593">
    <property type="entry name" value="AAA+_ATPase"/>
</dbReference>
<feature type="transmembrane region" description="Helical" evidence="19">
    <location>
        <begin position="154"/>
        <end position="174"/>
    </location>
</feature>
<name>A0A1V9Y1P5_9ACAR</name>
<evidence type="ECO:0000256" key="19">
    <source>
        <dbReference type="SAM" id="Phobius"/>
    </source>
</evidence>
<feature type="domain" description="ABC transmembrane type-1" evidence="21">
    <location>
        <begin position="3"/>
        <end position="295"/>
    </location>
</feature>
<organism evidence="22 23">
    <name type="scientific">Tropilaelaps mercedesae</name>
    <dbReference type="NCBI Taxonomy" id="418985"/>
    <lineage>
        <taxon>Eukaryota</taxon>
        <taxon>Metazoa</taxon>
        <taxon>Ecdysozoa</taxon>
        <taxon>Arthropoda</taxon>
        <taxon>Chelicerata</taxon>
        <taxon>Arachnida</taxon>
        <taxon>Acari</taxon>
        <taxon>Parasitiformes</taxon>
        <taxon>Mesostigmata</taxon>
        <taxon>Gamasina</taxon>
        <taxon>Dermanyssoidea</taxon>
        <taxon>Laelapidae</taxon>
        <taxon>Tropilaelaps</taxon>
    </lineage>
</organism>
<evidence type="ECO:0000256" key="2">
    <source>
        <dbReference type="ARBA" id="ARBA00007577"/>
    </source>
</evidence>
<comment type="subcellular location">
    <subcellularLocation>
        <location evidence="1">Mitochondrion inner membrane</location>
        <topology evidence="1">Multi-pass membrane protein</topology>
    </subcellularLocation>
</comment>
<evidence type="ECO:0000256" key="4">
    <source>
        <dbReference type="ARBA" id="ARBA00022538"/>
    </source>
</evidence>
<dbReference type="InterPro" id="IPR039421">
    <property type="entry name" value="Type_1_exporter"/>
</dbReference>
<dbReference type="FunFam" id="3.40.50.300:FF:000403">
    <property type="entry name" value="ATP-binding cassette sub-family B member 8, mitochondrial"/>
    <property type="match status" value="1"/>
</dbReference>
<dbReference type="AlphaFoldDB" id="A0A1V9Y1P5"/>
<evidence type="ECO:0000256" key="7">
    <source>
        <dbReference type="ARBA" id="ARBA00022792"/>
    </source>
</evidence>
<dbReference type="PROSITE" id="PS00211">
    <property type="entry name" value="ABC_TRANSPORTER_1"/>
    <property type="match status" value="1"/>
</dbReference>
<dbReference type="InterPro" id="IPR011527">
    <property type="entry name" value="ABC1_TM_dom"/>
</dbReference>
<dbReference type="InterPro" id="IPR003439">
    <property type="entry name" value="ABC_transporter-like_ATP-bd"/>
</dbReference>
<dbReference type="Gene3D" id="3.40.50.300">
    <property type="entry name" value="P-loop containing nucleotide triphosphate hydrolases"/>
    <property type="match status" value="1"/>
</dbReference>
<dbReference type="GO" id="GO:0015421">
    <property type="term" value="F:ABC-type oligopeptide transporter activity"/>
    <property type="evidence" value="ECO:0007669"/>
    <property type="project" value="TreeGrafter"/>
</dbReference>
<dbReference type="SMART" id="SM00382">
    <property type="entry name" value="AAA"/>
    <property type="match status" value="1"/>
</dbReference>
<accession>A0A1V9Y1P5</accession>
<keyword evidence="5 19" id="KW-0812">Transmembrane</keyword>
<reference evidence="22 23" key="1">
    <citation type="journal article" date="2017" name="Gigascience">
        <title>Draft genome of the honey bee ectoparasitic mite, Tropilaelaps mercedesae, is shaped by the parasitic life history.</title>
        <authorList>
            <person name="Dong X."/>
            <person name="Armstrong S.D."/>
            <person name="Xia D."/>
            <person name="Makepeace B.L."/>
            <person name="Darby A.C."/>
            <person name="Kadowaki T."/>
        </authorList>
    </citation>
    <scope>NUCLEOTIDE SEQUENCE [LARGE SCALE GENOMIC DNA]</scope>
    <source>
        <strain evidence="22">Wuxi-XJTLU</strain>
    </source>
</reference>
<dbReference type="STRING" id="418985.A0A1V9Y1P5"/>
<dbReference type="GO" id="GO:0005524">
    <property type="term" value="F:ATP binding"/>
    <property type="evidence" value="ECO:0007669"/>
    <property type="project" value="UniProtKB-KW"/>
</dbReference>
<feature type="region of interest" description="Disordered" evidence="18">
    <location>
        <begin position="568"/>
        <end position="591"/>
    </location>
</feature>
<evidence type="ECO:0000313" key="22">
    <source>
        <dbReference type="EMBL" id="OQR79630.1"/>
    </source>
</evidence>
<dbReference type="Pfam" id="PF00664">
    <property type="entry name" value="ABC_membrane"/>
    <property type="match status" value="1"/>
</dbReference>
<evidence type="ECO:0000256" key="15">
    <source>
        <dbReference type="ARBA" id="ARBA00040439"/>
    </source>
</evidence>
<evidence type="ECO:0000256" key="8">
    <source>
        <dbReference type="ARBA" id="ARBA00022840"/>
    </source>
</evidence>
<dbReference type="CDD" id="cd18574">
    <property type="entry name" value="ABC_6TM_ABCB8_like"/>
    <property type="match status" value="1"/>
</dbReference>
<comment type="similarity">
    <text evidence="2">Belongs to the ABC transporter superfamily. ABCB family. Multidrug resistance exporter (TC 3.A.1.201) subfamily.</text>
</comment>
<gene>
    <name evidence="22" type="ORF">BIW11_05598</name>
</gene>
<protein>
    <recommendedName>
        <fullName evidence="15">Mitochondrial potassium channel ATP-binding subunit</fullName>
    </recommendedName>
    <alternativeName>
        <fullName evidence="17">ATP-binding cassette sub-family B member 8, mitochondrial</fullName>
    </alternativeName>
    <alternativeName>
        <fullName evidence="16">Mitochondrial sulfonylurea-receptor</fullName>
    </alternativeName>
</protein>
<dbReference type="PANTHER" id="PTHR43394">
    <property type="entry name" value="ATP-DEPENDENT PERMEASE MDL1, MITOCHONDRIAL"/>
    <property type="match status" value="1"/>
</dbReference>
<evidence type="ECO:0000256" key="14">
    <source>
        <dbReference type="ARBA" id="ARBA00023136"/>
    </source>
</evidence>
<keyword evidence="7" id="KW-0999">Mitochondrion inner membrane</keyword>
<dbReference type="Proteomes" id="UP000192247">
    <property type="component" value="Unassembled WGS sequence"/>
</dbReference>
<evidence type="ECO:0000256" key="17">
    <source>
        <dbReference type="ARBA" id="ARBA00042968"/>
    </source>
</evidence>
<comment type="caution">
    <text evidence="22">The sequence shown here is derived from an EMBL/GenBank/DDBJ whole genome shotgun (WGS) entry which is preliminary data.</text>
</comment>
<dbReference type="Pfam" id="PF00005">
    <property type="entry name" value="ABC_tran"/>
    <property type="match status" value="1"/>
</dbReference>
<sequence>MVIIAVLSSLAVAALNIMITTNLGDVISVVSQYARDRGQLTQMSFVEAIQRPAARMVAIYLAQSICTLVYISSVSFVGERLSSRMRAALFESILRQDIKFFDSTRTGEVMSILSADVQEFKSCFKLLVSQGLRSMVQTVGCAVKLYAISPRMTSLMLVIVTGIMAVGTCLGSSLRRLSNTAHAQTAHTIGVAGEAVSNIRTVRGFAMENTEQKIFEEELKKAERYNTLTGIGIGGFQALTNLAINGITLGIIFAGGRLMVDSEITPGNLMSFMVASQIIQRSLGQVFVVFSQCVKVKACGARVFDMIEMKPTIPLRGGEIIPRSCLAGEIRLRNATFAYPTRPNQFVLDHLNLHIPPGKVVALCGTSGSGKSTVAALIERFYDVNSGEILIDGVNVKQLDGEWLRGTAIGFISQEPVLFAASILENIRYGRSDATDEEVIEAAKLANAHDFIMTFEKGYNTELGERGVTVSGGQKQRIAIARALLKNPQILILDEATSALDTQSEKIVQQTLDRVIKGRTVLVIAHRLTTIRNADIIYVMRHGKLVESGDHETLTSLKGTYWRLTQEQANDQESSKSTKSNLKSFFGRTSE</sequence>
<keyword evidence="13" id="KW-0496">Mitochondrion</keyword>
<keyword evidence="4" id="KW-0633">Potassium transport</keyword>
<evidence type="ECO:0000259" key="20">
    <source>
        <dbReference type="PROSITE" id="PS50893"/>
    </source>
</evidence>
<evidence type="ECO:0000256" key="11">
    <source>
        <dbReference type="ARBA" id="ARBA00022989"/>
    </source>
</evidence>
<evidence type="ECO:0000256" key="6">
    <source>
        <dbReference type="ARBA" id="ARBA00022741"/>
    </source>
</evidence>
<evidence type="ECO:0000256" key="12">
    <source>
        <dbReference type="ARBA" id="ARBA00023065"/>
    </source>
</evidence>
<dbReference type="SUPFAM" id="SSF52540">
    <property type="entry name" value="P-loop containing nucleoside triphosphate hydrolases"/>
    <property type="match status" value="1"/>
</dbReference>
<feature type="domain" description="ABC transporter" evidence="20">
    <location>
        <begin position="330"/>
        <end position="567"/>
    </location>
</feature>
<dbReference type="InterPro" id="IPR036640">
    <property type="entry name" value="ABC1_TM_sf"/>
</dbReference>
<evidence type="ECO:0000256" key="5">
    <source>
        <dbReference type="ARBA" id="ARBA00022692"/>
    </source>
</evidence>
<dbReference type="InParanoid" id="A0A1V9Y1P5"/>
<dbReference type="Gene3D" id="1.20.1560.10">
    <property type="entry name" value="ABC transporter type 1, transmembrane domain"/>
    <property type="match status" value="1"/>
</dbReference>
<proteinExistence type="inferred from homology"/>
<evidence type="ECO:0000256" key="9">
    <source>
        <dbReference type="ARBA" id="ARBA00022946"/>
    </source>
</evidence>
<keyword evidence="11 19" id="KW-1133">Transmembrane helix</keyword>
<evidence type="ECO:0000256" key="13">
    <source>
        <dbReference type="ARBA" id="ARBA00023128"/>
    </source>
</evidence>
<dbReference type="FunCoup" id="A0A1V9Y1P5">
    <property type="interactions" value="93"/>
</dbReference>
<dbReference type="CDD" id="cd03249">
    <property type="entry name" value="ABC_MTABC3_MDL1_MDL2"/>
    <property type="match status" value="1"/>
</dbReference>
<dbReference type="PROSITE" id="PS50929">
    <property type="entry name" value="ABC_TM1F"/>
    <property type="match status" value="1"/>
</dbReference>
<keyword evidence="8 22" id="KW-0067">ATP-binding</keyword>
<dbReference type="FunFam" id="1.20.1560.10:FF:000016">
    <property type="entry name" value="ATP-binding cassette sub-family B member 8, mitochondrial"/>
    <property type="match status" value="1"/>
</dbReference>
<keyword evidence="9" id="KW-0809">Transit peptide</keyword>
<dbReference type="InterPro" id="IPR017871">
    <property type="entry name" value="ABC_transporter-like_CS"/>
</dbReference>
<evidence type="ECO:0000313" key="23">
    <source>
        <dbReference type="Proteomes" id="UP000192247"/>
    </source>
</evidence>
<dbReference type="GO" id="GO:0005743">
    <property type="term" value="C:mitochondrial inner membrane"/>
    <property type="evidence" value="ECO:0007669"/>
    <property type="project" value="UniProtKB-SubCell"/>
</dbReference>
<dbReference type="EMBL" id="MNPL01000872">
    <property type="protein sequence ID" value="OQR79630.1"/>
    <property type="molecule type" value="Genomic_DNA"/>
</dbReference>
<dbReference type="GO" id="GO:0006813">
    <property type="term" value="P:potassium ion transport"/>
    <property type="evidence" value="ECO:0007669"/>
    <property type="project" value="UniProtKB-KW"/>
</dbReference>
<dbReference type="PROSITE" id="PS50893">
    <property type="entry name" value="ABC_TRANSPORTER_2"/>
    <property type="match status" value="1"/>
</dbReference>
<dbReference type="GO" id="GO:0016887">
    <property type="term" value="F:ATP hydrolysis activity"/>
    <property type="evidence" value="ECO:0007669"/>
    <property type="project" value="InterPro"/>
</dbReference>
<keyword evidence="3" id="KW-0813">Transport</keyword>
<dbReference type="OrthoDB" id="6500128at2759"/>
<feature type="transmembrane region" description="Helical" evidence="19">
    <location>
        <begin position="57"/>
        <end position="77"/>
    </location>
</feature>
<keyword evidence="23" id="KW-1185">Reference proteome</keyword>
<dbReference type="GO" id="GO:0090374">
    <property type="term" value="P:oligopeptide export from mitochondrion"/>
    <property type="evidence" value="ECO:0007669"/>
    <property type="project" value="TreeGrafter"/>
</dbReference>
<evidence type="ECO:0000256" key="3">
    <source>
        <dbReference type="ARBA" id="ARBA00022448"/>
    </source>
</evidence>
<keyword evidence="6" id="KW-0547">Nucleotide-binding</keyword>
<dbReference type="PANTHER" id="PTHR43394:SF17">
    <property type="entry name" value="MITOCHONDRIAL POTASSIUM CHANNEL ATP-BINDING SUBUNIT"/>
    <property type="match status" value="1"/>
</dbReference>
<dbReference type="InterPro" id="IPR027417">
    <property type="entry name" value="P-loop_NTPase"/>
</dbReference>
<keyword evidence="10" id="KW-0630">Potassium</keyword>
<evidence type="ECO:0000259" key="21">
    <source>
        <dbReference type="PROSITE" id="PS50929"/>
    </source>
</evidence>
<dbReference type="SUPFAM" id="SSF90123">
    <property type="entry name" value="ABC transporter transmembrane region"/>
    <property type="match status" value="1"/>
</dbReference>
<keyword evidence="12" id="KW-0406">Ion transport</keyword>
<evidence type="ECO:0000256" key="18">
    <source>
        <dbReference type="SAM" id="MobiDB-lite"/>
    </source>
</evidence>
<evidence type="ECO:0000256" key="16">
    <source>
        <dbReference type="ARBA" id="ARBA00041416"/>
    </source>
</evidence>
<evidence type="ECO:0000256" key="10">
    <source>
        <dbReference type="ARBA" id="ARBA00022958"/>
    </source>
</evidence>
<keyword evidence="14 19" id="KW-0472">Membrane</keyword>